<dbReference type="EMBL" id="JAVXUP010001146">
    <property type="protein sequence ID" value="KAK3015428.1"/>
    <property type="molecule type" value="Genomic_DNA"/>
</dbReference>
<dbReference type="InterPro" id="IPR002885">
    <property type="entry name" value="PPR_rpt"/>
</dbReference>
<comment type="caution">
    <text evidence="3">The sequence shown here is derived from an EMBL/GenBank/DDBJ whole genome shotgun (WGS) entry which is preliminary data.</text>
</comment>
<keyword evidence="1" id="KW-0677">Repeat</keyword>
<dbReference type="PROSITE" id="PS51375">
    <property type="entry name" value="PPR"/>
    <property type="match status" value="1"/>
</dbReference>
<protein>
    <recommendedName>
        <fullName evidence="5">Pentatricopeptide repeat-containing protein</fullName>
    </recommendedName>
</protein>
<sequence>MMKMELKPDFVTYMALLSMYTQLMNVLHAKELHCDIIKTGYDSTLAVGNALVDVYAKCGKLEDSLNQFENMKTRDIVTWNTIVAASKRRGKEIHGCILKLGFELDVPIGNALIEMYSKCGSLKNSVLVFKHMKTKDVVTWTAMISAYGMYGEGREALKAFEEMDTAGIVPDHIVFVAILYACSHSGLVKEIREVHINFLLRRIFILVSGTIGPYSFLCLLCDAPRFRWSGEMRRDRTPTAR</sequence>
<dbReference type="Proteomes" id="UP001188597">
    <property type="component" value="Unassembled WGS sequence"/>
</dbReference>
<reference evidence="3" key="1">
    <citation type="submission" date="2022-12" db="EMBL/GenBank/DDBJ databases">
        <title>Draft genome assemblies for two species of Escallonia (Escalloniales).</title>
        <authorList>
            <person name="Chanderbali A."/>
            <person name="Dervinis C."/>
            <person name="Anghel I."/>
            <person name="Soltis D."/>
            <person name="Soltis P."/>
            <person name="Zapata F."/>
        </authorList>
    </citation>
    <scope>NUCLEOTIDE SEQUENCE</scope>
    <source>
        <strain evidence="3">UCBG64.0493</strain>
        <tissue evidence="3">Leaf</tissue>
    </source>
</reference>
<dbReference type="GO" id="GO:0003723">
    <property type="term" value="F:RNA binding"/>
    <property type="evidence" value="ECO:0007669"/>
    <property type="project" value="InterPro"/>
</dbReference>
<dbReference type="PANTHER" id="PTHR47926">
    <property type="entry name" value="PENTATRICOPEPTIDE REPEAT-CONTAINING PROTEIN"/>
    <property type="match status" value="1"/>
</dbReference>
<proteinExistence type="predicted"/>
<accession>A0AA88VWP1</accession>
<name>A0AA88VWP1_9ASTE</name>
<dbReference type="InterPro" id="IPR011990">
    <property type="entry name" value="TPR-like_helical_dom_sf"/>
</dbReference>
<dbReference type="Pfam" id="PF13041">
    <property type="entry name" value="PPR_2"/>
    <property type="match status" value="1"/>
</dbReference>
<dbReference type="Pfam" id="PF01535">
    <property type="entry name" value="PPR"/>
    <property type="match status" value="2"/>
</dbReference>
<feature type="repeat" description="PPR" evidence="2">
    <location>
        <begin position="136"/>
        <end position="170"/>
    </location>
</feature>
<evidence type="ECO:0000313" key="3">
    <source>
        <dbReference type="EMBL" id="KAK3015428.1"/>
    </source>
</evidence>
<dbReference type="GO" id="GO:0009451">
    <property type="term" value="P:RNA modification"/>
    <property type="evidence" value="ECO:0007669"/>
    <property type="project" value="InterPro"/>
</dbReference>
<evidence type="ECO:0000313" key="4">
    <source>
        <dbReference type="Proteomes" id="UP001188597"/>
    </source>
</evidence>
<dbReference type="PANTHER" id="PTHR47926:SF533">
    <property type="entry name" value="DYW DOMAIN-CONTAINING PROTEIN"/>
    <property type="match status" value="1"/>
</dbReference>
<evidence type="ECO:0000256" key="2">
    <source>
        <dbReference type="PROSITE-ProRule" id="PRU00708"/>
    </source>
</evidence>
<dbReference type="AlphaFoldDB" id="A0AA88VWP1"/>
<dbReference type="Gene3D" id="1.25.40.10">
    <property type="entry name" value="Tetratricopeptide repeat domain"/>
    <property type="match status" value="2"/>
</dbReference>
<dbReference type="InterPro" id="IPR046960">
    <property type="entry name" value="PPR_At4g14850-like_plant"/>
</dbReference>
<organism evidence="3 4">
    <name type="scientific">Escallonia herrerae</name>
    <dbReference type="NCBI Taxonomy" id="1293975"/>
    <lineage>
        <taxon>Eukaryota</taxon>
        <taxon>Viridiplantae</taxon>
        <taxon>Streptophyta</taxon>
        <taxon>Embryophyta</taxon>
        <taxon>Tracheophyta</taxon>
        <taxon>Spermatophyta</taxon>
        <taxon>Magnoliopsida</taxon>
        <taxon>eudicotyledons</taxon>
        <taxon>Gunneridae</taxon>
        <taxon>Pentapetalae</taxon>
        <taxon>asterids</taxon>
        <taxon>campanulids</taxon>
        <taxon>Escalloniales</taxon>
        <taxon>Escalloniaceae</taxon>
        <taxon>Escallonia</taxon>
    </lineage>
</organism>
<dbReference type="FunFam" id="1.25.40.10:FF:000144">
    <property type="entry name" value="Pentatricopeptide repeat-containing protein, mitochondrial"/>
    <property type="match status" value="1"/>
</dbReference>
<evidence type="ECO:0008006" key="5">
    <source>
        <dbReference type="Google" id="ProtNLM"/>
    </source>
</evidence>
<gene>
    <name evidence="3" type="ORF">RJ639_006546</name>
</gene>
<dbReference type="NCBIfam" id="TIGR00756">
    <property type="entry name" value="PPR"/>
    <property type="match status" value="1"/>
</dbReference>
<evidence type="ECO:0000256" key="1">
    <source>
        <dbReference type="ARBA" id="ARBA00022737"/>
    </source>
</evidence>
<keyword evidence="4" id="KW-1185">Reference proteome</keyword>